<name>A0A1X7V670_AMPQE</name>
<dbReference type="EnsemblMetazoa" id="Aqu2.1.35476_001">
    <property type="protein sequence ID" value="Aqu2.1.35476_001"/>
    <property type="gene ID" value="Aqu2.1.35476"/>
</dbReference>
<evidence type="ECO:0000313" key="1">
    <source>
        <dbReference type="EnsemblMetazoa" id="Aqu2.1.35476_001"/>
    </source>
</evidence>
<organism evidence="1">
    <name type="scientific">Amphimedon queenslandica</name>
    <name type="common">Sponge</name>
    <dbReference type="NCBI Taxonomy" id="400682"/>
    <lineage>
        <taxon>Eukaryota</taxon>
        <taxon>Metazoa</taxon>
        <taxon>Porifera</taxon>
        <taxon>Demospongiae</taxon>
        <taxon>Heteroscleromorpha</taxon>
        <taxon>Haplosclerida</taxon>
        <taxon>Niphatidae</taxon>
        <taxon>Amphimedon</taxon>
    </lineage>
</organism>
<dbReference type="AlphaFoldDB" id="A0A1X7V670"/>
<protein>
    <submittedName>
        <fullName evidence="1">Uncharacterized protein</fullName>
    </submittedName>
</protein>
<reference evidence="1" key="1">
    <citation type="submission" date="2017-05" db="UniProtKB">
        <authorList>
            <consortium name="EnsemblMetazoa"/>
        </authorList>
    </citation>
    <scope>IDENTIFICATION</scope>
</reference>
<accession>A0A1X7V670</accession>
<sequence length="69" mass="7930">ICRETILKLHACGKSRFEEIMKNYRMNGLIPRVHENAGKTPSHALIYDDILQVLVLIRKYAEDHGISLP</sequence>
<proteinExistence type="predicted"/>
<dbReference type="InParanoid" id="A0A1X7V670"/>